<evidence type="ECO:0000313" key="2">
    <source>
        <dbReference type="EMBL" id="PON42773.1"/>
    </source>
</evidence>
<reference evidence="3" key="1">
    <citation type="submission" date="2016-06" db="EMBL/GenBank/DDBJ databases">
        <title>Parallel loss of symbiosis genes in relatives of nitrogen-fixing non-legume Parasponia.</title>
        <authorList>
            <person name="Van Velzen R."/>
            <person name="Holmer R."/>
            <person name="Bu F."/>
            <person name="Rutten L."/>
            <person name="Van Zeijl A."/>
            <person name="Liu W."/>
            <person name="Santuari L."/>
            <person name="Cao Q."/>
            <person name="Sharma T."/>
            <person name="Shen D."/>
            <person name="Roswanjaya Y."/>
            <person name="Wardhani T."/>
            <person name="Kalhor M.S."/>
            <person name="Jansen J."/>
            <person name="Van den Hoogen J."/>
            <person name="Gungor B."/>
            <person name="Hartog M."/>
            <person name="Hontelez J."/>
            <person name="Verver J."/>
            <person name="Yang W.-C."/>
            <person name="Schijlen E."/>
            <person name="Repin R."/>
            <person name="Schilthuizen M."/>
            <person name="Schranz E."/>
            <person name="Heidstra R."/>
            <person name="Miyata K."/>
            <person name="Fedorova E."/>
            <person name="Kohlen W."/>
            <person name="Bisseling T."/>
            <person name="Smit S."/>
            <person name="Geurts R."/>
        </authorList>
    </citation>
    <scope>NUCLEOTIDE SEQUENCE [LARGE SCALE GENOMIC DNA]</scope>
    <source>
        <strain evidence="3">cv. RG33-2</strain>
    </source>
</reference>
<name>A0A2P5B1X1_TREOI</name>
<evidence type="ECO:0000313" key="3">
    <source>
        <dbReference type="Proteomes" id="UP000237000"/>
    </source>
</evidence>
<protein>
    <submittedName>
        <fullName evidence="2">Uncharacterized protein</fullName>
    </submittedName>
</protein>
<dbReference type="InParanoid" id="A0A2P5B1X1"/>
<dbReference type="EMBL" id="JXTC01000627">
    <property type="protein sequence ID" value="PON42773.1"/>
    <property type="molecule type" value="Genomic_DNA"/>
</dbReference>
<organism evidence="2 3">
    <name type="scientific">Trema orientale</name>
    <name type="common">Charcoal tree</name>
    <name type="synonym">Celtis orientalis</name>
    <dbReference type="NCBI Taxonomy" id="63057"/>
    <lineage>
        <taxon>Eukaryota</taxon>
        <taxon>Viridiplantae</taxon>
        <taxon>Streptophyta</taxon>
        <taxon>Embryophyta</taxon>
        <taxon>Tracheophyta</taxon>
        <taxon>Spermatophyta</taxon>
        <taxon>Magnoliopsida</taxon>
        <taxon>eudicotyledons</taxon>
        <taxon>Gunneridae</taxon>
        <taxon>Pentapetalae</taxon>
        <taxon>rosids</taxon>
        <taxon>fabids</taxon>
        <taxon>Rosales</taxon>
        <taxon>Cannabaceae</taxon>
        <taxon>Trema</taxon>
    </lineage>
</organism>
<feature type="region of interest" description="Disordered" evidence="1">
    <location>
        <begin position="1"/>
        <end position="22"/>
    </location>
</feature>
<dbReference type="AlphaFoldDB" id="A0A2P5B1X1"/>
<evidence type="ECO:0000256" key="1">
    <source>
        <dbReference type="SAM" id="MobiDB-lite"/>
    </source>
</evidence>
<accession>A0A2P5B1X1</accession>
<proteinExistence type="predicted"/>
<gene>
    <name evidence="2" type="ORF">TorRG33x02_335100</name>
</gene>
<sequence length="55" mass="6140">LGHQPMNPSGPFGSPDGPYTRQAQLTLQPSSFTTNYYLVQTSDRLTLTCVNHKSW</sequence>
<dbReference type="Proteomes" id="UP000237000">
    <property type="component" value="Unassembled WGS sequence"/>
</dbReference>
<feature type="non-terminal residue" evidence="2">
    <location>
        <position position="1"/>
    </location>
</feature>
<keyword evidence="3" id="KW-1185">Reference proteome</keyword>
<comment type="caution">
    <text evidence="2">The sequence shown here is derived from an EMBL/GenBank/DDBJ whole genome shotgun (WGS) entry which is preliminary data.</text>
</comment>